<dbReference type="Gene3D" id="3.90.420.10">
    <property type="entry name" value="Oxidoreductase, molybdopterin-binding domain"/>
    <property type="match status" value="1"/>
</dbReference>
<proteinExistence type="predicted"/>
<name>A0A1M4MWT1_9RHOB</name>
<dbReference type="InterPro" id="IPR036374">
    <property type="entry name" value="OxRdtase_Mopterin-bd_sf"/>
</dbReference>
<evidence type="ECO:0000313" key="2">
    <source>
        <dbReference type="EMBL" id="SCM67002.1"/>
    </source>
</evidence>
<gene>
    <name evidence="2" type="ORF">KARMA_1188</name>
</gene>
<evidence type="ECO:0000313" key="3">
    <source>
        <dbReference type="Proteomes" id="UP000184085"/>
    </source>
</evidence>
<accession>A0A1M4MWT1</accession>
<keyword evidence="3" id="KW-1185">Reference proteome</keyword>
<reference evidence="3" key="1">
    <citation type="submission" date="2016-09" db="EMBL/GenBank/DDBJ databases">
        <authorList>
            <person name="Wibberg D."/>
        </authorList>
    </citation>
    <scope>NUCLEOTIDE SEQUENCE [LARGE SCALE GENOMIC DNA]</scope>
</reference>
<organism evidence="2 3">
    <name type="scientific">Donghicola eburneus</name>
    <dbReference type="NCBI Taxonomy" id="393278"/>
    <lineage>
        <taxon>Bacteria</taxon>
        <taxon>Pseudomonadati</taxon>
        <taxon>Pseudomonadota</taxon>
        <taxon>Alphaproteobacteria</taxon>
        <taxon>Rhodobacterales</taxon>
        <taxon>Roseobacteraceae</taxon>
        <taxon>Donghicola</taxon>
    </lineage>
</organism>
<dbReference type="AlphaFoldDB" id="A0A1M4MWT1"/>
<keyword evidence="1" id="KW-0732">Signal</keyword>
<dbReference type="EMBL" id="FMJB01000041">
    <property type="protein sequence ID" value="SCM67002.1"/>
    <property type="molecule type" value="Genomic_DNA"/>
</dbReference>
<sequence length="170" mass="18184">MSFMDFMGKTFAIAALGLAPAMANALDAPTGEVVLTVTGNITETNNGDQADFDIEMLEALGTESFETTTQWTEGTPTFKGPSLKTVLDAVGAGSTELRATALNDYSIEMDAGTDGFPGPVIATKMNGEPMSVRSKGPLWLVYPYDLDPKFQSEVVFSNSIWQLRSINVAD</sequence>
<dbReference type="Proteomes" id="UP000184085">
    <property type="component" value="Unassembled WGS sequence"/>
</dbReference>
<feature type="chain" id="PRO_5009906630" evidence="1">
    <location>
        <begin position="26"/>
        <end position="170"/>
    </location>
</feature>
<dbReference type="SUPFAM" id="SSF56524">
    <property type="entry name" value="Oxidoreductase molybdopterin-binding domain"/>
    <property type="match status" value="1"/>
</dbReference>
<evidence type="ECO:0000256" key="1">
    <source>
        <dbReference type="SAM" id="SignalP"/>
    </source>
</evidence>
<feature type="signal peptide" evidence="1">
    <location>
        <begin position="1"/>
        <end position="25"/>
    </location>
</feature>
<dbReference type="RefSeq" id="WP_072705507.1">
    <property type="nucleotide sequence ID" value="NZ_FMJB01000041.1"/>
</dbReference>
<protein>
    <submittedName>
        <fullName evidence="2">Putative oxidoreductase</fullName>
    </submittedName>
</protein>